<dbReference type="AlphaFoldDB" id="A0A4R1XYY4"/>
<evidence type="ECO:0008006" key="3">
    <source>
        <dbReference type="Google" id="ProtNLM"/>
    </source>
</evidence>
<evidence type="ECO:0000313" key="1">
    <source>
        <dbReference type="EMBL" id="TCM69954.1"/>
    </source>
</evidence>
<dbReference type="Gene3D" id="2.60.40.1190">
    <property type="match status" value="1"/>
</dbReference>
<keyword evidence="2" id="KW-1185">Reference proteome</keyword>
<dbReference type="CDD" id="cd09627">
    <property type="entry name" value="DOMON_murB_like"/>
    <property type="match status" value="1"/>
</dbReference>
<organism evidence="1 2">
    <name type="scientific">Acinetobacter calcoaceticus</name>
    <dbReference type="NCBI Taxonomy" id="471"/>
    <lineage>
        <taxon>Bacteria</taxon>
        <taxon>Pseudomonadati</taxon>
        <taxon>Pseudomonadota</taxon>
        <taxon>Gammaproteobacteria</taxon>
        <taxon>Moraxellales</taxon>
        <taxon>Moraxellaceae</taxon>
        <taxon>Acinetobacter</taxon>
        <taxon>Acinetobacter calcoaceticus/baumannii complex</taxon>
    </lineage>
</organism>
<gene>
    <name evidence="1" type="ORF">EC844_102227</name>
</gene>
<protein>
    <recommendedName>
        <fullName evidence="3">DOMON-like domain-containing protein</fullName>
    </recommendedName>
</protein>
<name>A0A4R1XYY4_ACICA</name>
<proteinExistence type="predicted"/>
<dbReference type="Proteomes" id="UP000294963">
    <property type="component" value="Unassembled WGS sequence"/>
</dbReference>
<evidence type="ECO:0000313" key="2">
    <source>
        <dbReference type="Proteomes" id="UP000294963"/>
    </source>
</evidence>
<accession>A0A4R1XYY4</accession>
<reference evidence="1 2" key="1">
    <citation type="submission" date="2019-03" db="EMBL/GenBank/DDBJ databases">
        <title>Genomic analyses of the natural microbiome of Caenorhabditis elegans.</title>
        <authorList>
            <person name="Samuel B."/>
        </authorList>
    </citation>
    <scope>NUCLEOTIDE SEQUENCE [LARGE SCALE GENOMIC DNA]</scope>
    <source>
        <strain evidence="1 2">JUb89</strain>
    </source>
</reference>
<dbReference type="EMBL" id="SLVJ01000002">
    <property type="protein sequence ID" value="TCM69954.1"/>
    <property type="molecule type" value="Genomic_DNA"/>
</dbReference>
<comment type="caution">
    <text evidence="1">The sequence shown here is derived from an EMBL/GenBank/DDBJ whole genome shotgun (WGS) entry which is preliminary data.</text>
</comment>
<sequence>MASYELVAFNRKVQSISLVSAIDQQAPFLLNVGFWLTDPLQSVTWPTAVQSHPRQDFLWENTCFEIFVGVVGEDHYREINLSPSGAWQVYQFEEYRYPEQIPPLMSHDIDLIQLKKTHYGLNATVDLGGFMQQQQLKWSDVFIGLSAVLKTADQTHYFAMQHSSPCADFHNKRDWLQQY</sequence>
<dbReference type="OrthoDB" id="190583at2"/>